<keyword evidence="2" id="KW-0560">Oxidoreductase</keyword>
<comment type="caution">
    <text evidence="4">The sequence shown here is derived from an EMBL/GenBank/DDBJ whole genome shotgun (WGS) entry which is preliminary data.</text>
</comment>
<evidence type="ECO:0000313" key="5">
    <source>
        <dbReference type="Proteomes" id="UP000187609"/>
    </source>
</evidence>
<proteinExistence type="predicted"/>
<dbReference type="CDD" id="cd05259">
    <property type="entry name" value="PCBER_SDR_a"/>
    <property type="match status" value="1"/>
</dbReference>
<dbReference type="Gramene" id="OIT33048">
    <property type="protein sequence ID" value="OIT33048"/>
    <property type="gene ID" value="A4A49_09977"/>
</dbReference>
<reference evidence="4" key="1">
    <citation type="submission" date="2016-11" db="EMBL/GenBank/DDBJ databases">
        <title>The genome of Nicotiana attenuata.</title>
        <authorList>
            <person name="Xu S."/>
            <person name="Brockmoeller T."/>
            <person name="Gaquerel E."/>
            <person name="Navarro A."/>
            <person name="Kuhl H."/>
            <person name="Gase K."/>
            <person name="Ling Z."/>
            <person name="Zhou W."/>
            <person name="Kreitzer C."/>
            <person name="Stanke M."/>
            <person name="Tang H."/>
            <person name="Lyons E."/>
            <person name="Pandey P."/>
            <person name="Pandey S.P."/>
            <person name="Timmermann B."/>
            <person name="Baldwin I.T."/>
        </authorList>
    </citation>
    <scope>NUCLEOTIDE SEQUENCE [LARGE SCALE GENOMIC DNA]</scope>
    <source>
        <strain evidence="4">UT</strain>
    </source>
</reference>
<protein>
    <submittedName>
        <fullName evidence="4">Isoflavone reductase -like a622</fullName>
    </submittedName>
</protein>
<dbReference type="InterPro" id="IPR045312">
    <property type="entry name" value="PCBER-like"/>
</dbReference>
<dbReference type="STRING" id="49451.A0A314KUK7"/>
<evidence type="ECO:0000313" key="4">
    <source>
        <dbReference type="EMBL" id="OIT33048.1"/>
    </source>
</evidence>
<dbReference type="SMR" id="A0A314KUK7"/>
<evidence type="ECO:0000259" key="3">
    <source>
        <dbReference type="Pfam" id="PF05368"/>
    </source>
</evidence>
<dbReference type="SUPFAM" id="SSF51735">
    <property type="entry name" value="NAD(P)-binding Rossmann-fold domains"/>
    <property type="match status" value="1"/>
</dbReference>
<name>A0A314KUK7_NICAT</name>
<dbReference type="InterPro" id="IPR008030">
    <property type="entry name" value="NmrA-like"/>
</dbReference>
<dbReference type="Proteomes" id="UP000187609">
    <property type="component" value="Unassembled WGS sequence"/>
</dbReference>
<dbReference type="EMBL" id="MJEQ01000954">
    <property type="protein sequence ID" value="OIT33048.1"/>
    <property type="molecule type" value="Genomic_DNA"/>
</dbReference>
<organism evidence="4 5">
    <name type="scientific">Nicotiana attenuata</name>
    <name type="common">Coyote tobacco</name>
    <dbReference type="NCBI Taxonomy" id="49451"/>
    <lineage>
        <taxon>Eukaryota</taxon>
        <taxon>Viridiplantae</taxon>
        <taxon>Streptophyta</taxon>
        <taxon>Embryophyta</taxon>
        <taxon>Tracheophyta</taxon>
        <taxon>Spermatophyta</taxon>
        <taxon>Magnoliopsida</taxon>
        <taxon>eudicotyledons</taxon>
        <taxon>Gunneridae</taxon>
        <taxon>Pentapetalae</taxon>
        <taxon>asterids</taxon>
        <taxon>lamiids</taxon>
        <taxon>Solanales</taxon>
        <taxon>Solanaceae</taxon>
        <taxon>Nicotianoideae</taxon>
        <taxon>Nicotianeae</taxon>
        <taxon>Nicotiana</taxon>
    </lineage>
</organism>
<dbReference type="InterPro" id="IPR036291">
    <property type="entry name" value="NAD(P)-bd_dom_sf"/>
</dbReference>
<feature type="domain" description="NmrA-like" evidence="3">
    <location>
        <begin position="5"/>
        <end position="337"/>
    </location>
</feature>
<keyword evidence="1" id="KW-0521">NADP</keyword>
<dbReference type="AlphaFoldDB" id="A0A314KUK7"/>
<dbReference type="GO" id="GO:0016491">
    <property type="term" value="F:oxidoreductase activity"/>
    <property type="evidence" value="ECO:0007669"/>
    <property type="project" value="UniProtKB-KW"/>
</dbReference>
<dbReference type="Pfam" id="PF05368">
    <property type="entry name" value="NmrA"/>
    <property type="match status" value="1"/>
</dbReference>
<dbReference type="PANTHER" id="PTHR43349:SF49">
    <property type="entry name" value="ISOFLAVONE REDUCTASE HOMOLOG A622"/>
    <property type="match status" value="1"/>
</dbReference>
<dbReference type="Gene3D" id="3.40.50.720">
    <property type="entry name" value="NAD(P)-binding Rossmann-like Domain"/>
    <property type="match status" value="1"/>
</dbReference>
<dbReference type="InterPro" id="IPR050608">
    <property type="entry name" value="NmrA-type/Isoflavone_red_sf"/>
</dbReference>
<evidence type="ECO:0000256" key="1">
    <source>
        <dbReference type="ARBA" id="ARBA00022857"/>
    </source>
</evidence>
<accession>A0A314KUK7</accession>
<sequence>MVVSEKSKILIIGGTGYIGKYLVETSAKSGHPTFVLIRESTLLNPEKSKLIDTFKSYGVTLLFGDISNQESLLKAIKQVDVVISTVGGQQFADQVNIINAIKEAGNIKRFLPSEFGFDVDHAHAIEPAASLFALKVKIRRMIEAEGIPYTYVICNWFADFFLPNLGQLEAKTPPRDKVVIFGDGNPKGNDLIKTLYVFSSHQIDKILTSEADEFIHSISAIYVKEEDIATYTIEAVDDPRTLNKTLHMRPPANVLSFNEIVSLWEEKIGKTLEKLYLSEEDILQIVQEGPLPLRTNLAICHSVFVNGDSANFEVQPPTGVEATELYPKVKYTTVDEFYNKFV</sequence>
<evidence type="ECO:0000256" key="2">
    <source>
        <dbReference type="ARBA" id="ARBA00023002"/>
    </source>
</evidence>
<dbReference type="PANTHER" id="PTHR43349">
    <property type="entry name" value="PINORESINOL REDUCTASE-RELATED"/>
    <property type="match status" value="1"/>
</dbReference>
<dbReference type="Gene3D" id="3.90.25.10">
    <property type="entry name" value="UDP-galactose 4-epimerase, domain 1"/>
    <property type="match status" value="1"/>
</dbReference>
<keyword evidence="5" id="KW-1185">Reference proteome</keyword>
<gene>
    <name evidence="4" type="primary">IFRH_2</name>
    <name evidence="4" type="ORF">A4A49_09977</name>
</gene>